<organism evidence="1 2">
    <name type="scientific">Candidatus Acididesulfobacter diazotrophicus</name>
    <dbReference type="NCBI Taxonomy" id="2597226"/>
    <lineage>
        <taxon>Bacteria</taxon>
        <taxon>Deltaproteobacteria</taxon>
        <taxon>Candidatus Acidulodesulfobacterales</taxon>
        <taxon>Candidatus Acididesulfobacter</taxon>
    </lineage>
</organism>
<dbReference type="Gene3D" id="3.90.580.10">
    <property type="entry name" value="Zinc finger, CHC2-type domain"/>
    <property type="match status" value="1"/>
</dbReference>
<dbReference type="GO" id="GO:0003677">
    <property type="term" value="F:DNA binding"/>
    <property type="evidence" value="ECO:0007669"/>
    <property type="project" value="InterPro"/>
</dbReference>
<gene>
    <name evidence="1" type="ORF">EVG15_07125</name>
</gene>
<comment type="caution">
    <text evidence="1">The sequence shown here is derived from an EMBL/GenBank/DDBJ whole genome shotgun (WGS) entry which is preliminary data.</text>
</comment>
<name>A0A519BLR9_9DELT</name>
<evidence type="ECO:0000313" key="1">
    <source>
        <dbReference type="EMBL" id="RZD18222.1"/>
    </source>
</evidence>
<dbReference type="AlphaFoldDB" id="A0A519BLR9"/>
<sequence>MKILSFLEKNRIQFKRIGQNYVCRCPICKGDNQLHRCNAQINLNFNNIYCYSEGKVYFASDIQSAVRGKAL</sequence>
<dbReference type="SUPFAM" id="SSF57783">
    <property type="entry name" value="Zinc beta-ribbon"/>
    <property type="match status" value="1"/>
</dbReference>
<protein>
    <recommendedName>
        <fullName evidence="3">Zinc finger CHC2-type domain-containing protein</fullName>
    </recommendedName>
</protein>
<evidence type="ECO:0008006" key="3">
    <source>
        <dbReference type="Google" id="ProtNLM"/>
    </source>
</evidence>
<proteinExistence type="predicted"/>
<evidence type="ECO:0000313" key="2">
    <source>
        <dbReference type="Proteomes" id="UP000319296"/>
    </source>
</evidence>
<reference evidence="1 2" key="1">
    <citation type="journal article" date="2019" name="ISME J.">
        <title>Insights into ecological role of a new deltaproteobacterial order Candidatus Acidulodesulfobacterales by metagenomics and metatranscriptomics.</title>
        <authorList>
            <person name="Tan S."/>
            <person name="Liu J."/>
            <person name="Fang Y."/>
            <person name="Hedlund B.P."/>
            <person name="Lian Z.H."/>
            <person name="Huang L.Y."/>
            <person name="Li J.T."/>
            <person name="Huang L.N."/>
            <person name="Li W.J."/>
            <person name="Jiang H.C."/>
            <person name="Dong H.L."/>
            <person name="Shu W.S."/>
        </authorList>
    </citation>
    <scope>NUCLEOTIDE SEQUENCE [LARGE SCALE GENOMIC DNA]</scope>
    <source>
        <strain evidence="1">AP1</strain>
    </source>
</reference>
<dbReference type="GO" id="GO:0008270">
    <property type="term" value="F:zinc ion binding"/>
    <property type="evidence" value="ECO:0007669"/>
    <property type="project" value="InterPro"/>
</dbReference>
<dbReference type="InterPro" id="IPR036977">
    <property type="entry name" value="DNA_primase_Znf_CHC2"/>
</dbReference>
<dbReference type="GO" id="GO:0006260">
    <property type="term" value="P:DNA replication"/>
    <property type="evidence" value="ECO:0007669"/>
    <property type="project" value="InterPro"/>
</dbReference>
<accession>A0A519BLR9</accession>
<dbReference type="EMBL" id="SGBB01000012">
    <property type="protein sequence ID" value="RZD18222.1"/>
    <property type="molecule type" value="Genomic_DNA"/>
</dbReference>
<dbReference type="Proteomes" id="UP000319296">
    <property type="component" value="Unassembled WGS sequence"/>
</dbReference>